<dbReference type="Gene3D" id="3.30.420.260">
    <property type="match status" value="1"/>
</dbReference>
<dbReference type="OrthoDB" id="658622at2"/>
<organism evidence="1 2">
    <name type="scientific">Pontibacter korlensis</name>
    <dbReference type="NCBI Taxonomy" id="400092"/>
    <lineage>
        <taxon>Bacteria</taxon>
        <taxon>Pseudomonadati</taxon>
        <taxon>Bacteroidota</taxon>
        <taxon>Cytophagia</taxon>
        <taxon>Cytophagales</taxon>
        <taxon>Hymenobacteraceae</taxon>
        <taxon>Pontibacter</taxon>
    </lineage>
</organism>
<dbReference type="Proteomes" id="UP000033109">
    <property type="component" value="Chromosome"/>
</dbReference>
<keyword evidence="2" id="KW-1185">Reference proteome</keyword>
<dbReference type="AlphaFoldDB" id="A0A0E3ZHW7"/>
<evidence type="ECO:0000313" key="1">
    <source>
        <dbReference type="EMBL" id="AKD05795.1"/>
    </source>
</evidence>
<dbReference type="EMBL" id="CP009621">
    <property type="protein sequence ID" value="AKD05795.1"/>
    <property type="molecule type" value="Genomic_DNA"/>
</dbReference>
<dbReference type="Gene3D" id="3.30.420.250">
    <property type="match status" value="1"/>
</dbReference>
<evidence type="ECO:0000313" key="2">
    <source>
        <dbReference type="Proteomes" id="UP000033109"/>
    </source>
</evidence>
<dbReference type="HOGENOM" id="CLU_081202_0_0_10"/>
<dbReference type="Pfam" id="PF12864">
    <property type="entry name" value="DUF3822"/>
    <property type="match status" value="1"/>
</dbReference>
<accession>A0A0E3ZHW7</accession>
<gene>
    <name evidence="1" type="ORF">PKOR_17605</name>
</gene>
<sequence>MNTINTHYRLSHKIQDEAFSPSQASQCNLYIALSQKAIRIAVANTERNKFVVLEDYELITIFSPMQIGEQLRLIAQENPLLQEQNWNLVRVSVSNQHFTLVPETLYDPAHLQDYLRLHSDINPVQDEVLYYRHNGLEAINIFAIDKGLHQALQDLFPEQPLQIVHVTSSLIRSILHQTPRTNLRSMYAFVERNYVTLLVIGPGGLEFCNIFNYVSPEDFIYYIIFIMQEQKMNPEQETLTVWGDITHDSSLFNILQKYIRQIKLGKKPSDIEYSYKFHDLFEHRYFELYSLHLCE</sequence>
<dbReference type="CDD" id="cd24013">
    <property type="entry name" value="ASKHA_ATPase_BT3980-like"/>
    <property type="match status" value="1"/>
</dbReference>
<dbReference type="InterPro" id="IPR024213">
    <property type="entry name" value="DUF3822"/>
</dbReference>
<proteinExistence type="predicted"/>
<protein>
    <recommendedName>
        <fullName evidence="3">DUF3822 domain-containing protein</fullName>
    </recommendedName>
</protein>
<name>A0A0E3ZHW7_9BACT</name>
<dbReference type="PATRIC" id="fig|400092.3.peg.3864"/>
<reference evidence="1 2" key="1">
    <citation type="journal article" date="2015" name="Sci. Rep.">
        <title>Unraveling adaptation of Pontibacter korlensis to radiation and infertility in desert through complete genome and comparative transcriptomic analysis.</title>
        <authorList>
            <person name="Dai J."/>
            <person name="Dai W."/>
            <person name="Qiu C."/>
            <person name="Yang Z."/>
            <person name="Zhang Y."/>
            <person name="Zhou M."/>
            <person name="Zhang L."/>
            <person name="Fang C."/>
            <person name="Gao Q."/>
            <person name="Yang Q."/>
            <person name="Li X."/>
            <person name="Wang Z."/>
            <person name="Wang Z."/>
            <person name="Jia Z."/>
            <person name="Chen X."/>
        </authorList>
    </citation>
    <scope>NUCLEOTIDE SEQUENCE [LARGE SCALE GENOMIC DNA]</scope>
    <source>
        <strain evidence="1 2">X14-1T</strain>
    </source>
</reference>
<evidence type="ECO:0008006" key="3">
    <source>
        <dbReference type="Google" id="ProtNLM"/>
    </source>
</evidence>
<dbReference type="KEGG" id="pko:PKOR_17605"/>
<dbReference type="STRING" id="400092.PKOR_17605"/>